<sequence>MSEQEDTPHYVPERGSFSVMTLDPVASVAYLEDPEATAAAAALDSKGYVIYLPGVRTLFSPHAAFREEIPYFVQRGIPRDIPAQHVDASMSLPISPQTSSAEHHPSTRAPLTMATNAFPWADCYLAAFLTTTVRSPNVRVVDRVVCELDRAERFRVIQAINADDDLRDDRLEEQRQREKAALVETNGHGNAGDQEQAPVDEAEAVAIFRELISNEAEEHLLVANFTYDLSRVGEVHDVREYWAEAERIAAIVAASLARKEAEKRAIAEKDAARYDTRTAELLHGHQAARATGLRIRRTITRSAARAKALFRRILFSATRHRQAAARRLEGGRRQLKRELHDARAQLFNAGERVLQLRLDLRLLAVVPRGRGLLWRLMMVRPPADRRASASRRRTDSASGSATFCFARRSGLER</sequence>
<dbReference type="OrthoDB" id="3053346at2759"/>
<gene>
    <name evidence="2" type="ORF">MIND_00550000</name>
</gene>
<comment type="caution">
    <text evidence="2">The sequence shown here is derived from an EMBL/GenBank/DDBJ whole genome shotgun (WGS) entry which is preliminary data.</text>
</comment>
<evidence type="ECO:0000313" key="2">
    <source>
        <dbReference type="EMBL" id="KAF7307552.1"/>
    </source>
</evidence>
<dbReference type="Proteomes" id="UP000636479">
    <property type="component" value="Unassembled WGS sequence"/>
</dbReference>
<feature type="coiled-coil region" evidence="1">
    <location>
        <begin position="325"/>
        <end position="352"/>
    </location>
</feature>
<reference evidence="2" key="1">
    <citation type="submission" date="2020-05" db="EMBL/GenBank/DDBJ databases">
        <title>Mycena genomes resolve the evolution of fungal bioluminescence.</title>
        <authorList>
            <person name="Tsai I.J."/>
        </authorList>
    </citation>
    <scope>NUCLEOTIDE SEQUENCE</scope>
    <source>
        <strain evidence="2">171206Taipei</strain>
    </source>
</reference>
<proteinExistence type="predicted"/>
<accession>A0A8H6SZC4</accession>
<protein>
    <submittedName>
        <fullName evidence="2">Uncharacterized protein</fullName>
    </submittedName>
</protein>
<name>A0A8H6SZC4_9AGAR</name>
<organism evidence="2 3">
    <name type="scientific">Mycena indigotica</name>
    <dbReference type="NCBI Taxonomy" id="2126181"/>
    <lineage>
        <taxon>Eukaryota</taxon>
        <taxon>Fungi</taxon>
        <taxon>Dikarya</taxon>
        <taxon>Basidiomycota</taxon>
        <taxon>Agaricomycotina</taxon>
        <taxon>Agaricomycetes</taxon>
        <taxon>Agaricomycetidae</taxon>
        <taxon>Agaricales</taxon>
        <taxon>Marasmiineae</taxon>
        <taxon>Mycenaceae</taxon>
        <taxon>Mycena</taxon>
    </lineage>
</organism>
<dbReference type="EMBL" id="JACAZF010000004">
    <property type="protein sequence ID" value="KAF7307552.1"/>
    <property type="molecule type" value="Genomic_DNA"/>
</dbReference>
<dbReference type="RefSeq" id="XP_037222571.1">
    <property type="nucleotide sequence ID" value="XM_037362279.1"/>
</dbReference>
<dbReference type="AlphaFoldDB" id="A0A8H6SZC4"/>
<evidence type="ECO:0000313" key="3">
    <source>
        <dbReference type="Proteomes" id="UP000636479"/>
    </source>
</evidence>
<keyword evidence="3" id="KW-1185">Reference proteome</keyword>
<evidence type="ECO:0000256" key="1">
    <source>
        <dbReference type="SAM" id="Coils"/>
    </source>
</evidence>
<dbReference type="GeneID" id="59344795"/>
<keyword evidence="1" id="KW-0175">Coiled coil</keyword>